<dbReference type="PANTHER" id="PTHR23131:SF4">
    <property type="entry name" value="METALLO-BETA-LACTAMASE SUPERFAMILY POTEIN"/>
    <property type="match status" value="1"/>
</dbReference>
<dbReference type="InterPro" id="IPR036866">
    <property type="entry name" value="RibonucZ/Hydroxyglut_hydro"/>
</dbReference>
<evidence type="ECO:0000256" key="3">
    <source>
        <dbReference type="ARBA" id="ARBA00048505"/>
    </source>
</evidence>
<dbReference type="EMBL" id="JAHZIK010000818">
    <property type="protein sequence ID" value="MBW7457331.1"/>
    <property type="molecule type" value="Genomic_DNA"/>
</dbReference>
<dbReference type="Gene3D" id="1.10.10.10">
    <property type="entry name" value="Winged helix-like DNA-binding domain superfamily/Winged helix DNA-binding domain"/>
    <property type="match status" value="1"/>
</dbReference>
<evidence type="ECO:0000313" key="5">
    <source>
        <dbReference type="EMBL" id="MBW7457331.1"/>
    </source>
</evidence>
<organism evidence="5 6">
    <name type="scientific">Paenibacillus sepulcri</name>
    <dbReference type="NCBI Taxonomy" id="359917"/>
    <lineage>
        <taxon>Bacteria</taxon>
        <taxon>Bacillati</taxon>
        <taxon>Bacillota</taxon>
        <taxon>Bacilli</taxon>
        <taxon>Bacillales</taxon>
        <taxon>Paenibacillaceae</taxon>
        <taxon>Paenibacillus</taxon>
    </lineage>
</organism>
<dbReference type="InterPro" id="IPR048933">
    <property type="entry name" value="B_lactamase-like_C"/>
</dbReference>
<dbReference type="Pfam" id="PF00753">
    <property type="entry name" value="Lactamase_B"/>
    <property type="match status" value="1"/>
</dbReference>
<name>A0ABS7C8U8_9BACL</name>
<dbReference type="CDD" id="cd07725">
    <property type="entry name" value="TTHA1429-like_MBL-fold"/>
    <property type="match status" value="1"/>
</dbReference>
<comment type="function">
    <text evidence="2">Counteracts the endogenous Pycsar antiviral defense system. Phosphodiesterase that enables metal-dependent hydrolysis of host cyclic nucleotide Pycsar defense signals such as cCMP and cUMP.</text>
</comment>
<evidence type="ECO:0000259" key="4">
    <source>
        <dbReference type="SMART" id="SM00849"/>
    </source>
</evidence>
<feature type="domain" description="Metallo-beta-lactamase" evidence="4">
    <location>
        <begin position="38"/>
        <end position="251"/>
    </location>
</feature>
<evidence type="ECO:0000256" key="1">
    <source>
        <dbReference type="ARBA" id="ARBA00034221"/>
    </source>
</evidence>
<dbReference type="SUPFAM" id="SSF56281">
    <property type="entry name" value="Metallo-hydrolase/oxidoreductase"/>
    <property type="match status" value="1"/>
</dbReference>
<evidence type="ECO:0000313" key="6">
    <source>
        <dbReference type="Proteomes" id="UP001519887"/>
    </source>
</evidence>
<dbReference type="SMART" id="SM00849">
    <property type="entry name" value="Lactamase_B"/>
    <property type="match status" value="1"/>
</dbReference>
<gene>
    <name evidence="5" type="ORF">K0U00_25140</name>
</gene>
<protein>
    <submittedName>
        <fullName evidence="5">MBL fold metallo-hydrolase</fullName>
    </submittedName>
</protein>
<sequence>MSADDYDREGVLLNQAATAVWPEGIIQVKVPLPFSLKWVNSYLVPGQQGYTLIDPGLHTPDAVLAWNAALKAHEIAYEQIHTIMLTHQHPDHYGLAGWFQQRTAAPVLMSEQSHAYAVRLWGNDDSFSLELTDLYARHGMPAEVLNAIAPHLAAFRERVSPQPEITYISAGDMLQMGNRSWLAIDAPGHARGQLCLYDSAERRMFCGDQVLPDITPNVSVVPREDGDPLQQFLDSLVHLRSYEVELAFPGHRDPFTRFDDRAAELLLHHERRLAQIASLLEAEPCSGYDLCQRLFGARISGNTHNLRFAMSETLAHLFHLENRGQIHSRTRNGMIIFTS</sequence>
<dbReference type="Proteomes" id="UP001519887">
    <property type="component" value="Unassembled WGS sequence"/>
</dbReference>
<dbReference type="Pfam" id="PF21221">
    <property type="entry name" value="B_lactamase-like_C"/>
    <property type="match status" value="1"/>
</dbReference>
<comment type="catalytic activity">
    <reaction evidence="1">
        <text>3',5'-cyclic CMP + H2O = CMP + H(+)</text>
        <dbReference type="Rhea" id="RHEA:72675"/>
        <dbReference type="ChEBI" id="CHEBI:15377"/>
        <dbReference type="ChEBI" id="CHEBI:15378"/>
        <dbReference type="ChEBI" id="CHEBI:58003"/>
        <dbReference type="ChEBI" id="CHEBI:60377"/>
    </reaction>
    <physiologicalReaction direction="left-to-right" evidence="1">
        <dbReference type="Rhea" id="RHEA:72676"/>
    </physiologicalReaction>
</comment>
<comment type="caution">
    <text evidence="5">The sequence shown here is derived from an EMBL/GenBank/DDBJ whole genome shotgun (WGS) entry which is preliminary data.</text>
</comment>
<dbReference type="Gene3D" id="3.60.15.10">
    <property type="entry name" value="Ribonuclease Z/Hydroxyacylglutathione hydrolase-like"/>
    <property type="match status" value="1"/>
</dbReference>
<proteinExistence type="predicted"/>
<keyword evidence="6" id="KW-1185">Reference proteome</keyword>
<dbReference type="InterPro" id="IPR001279">
    <property type="entry name" value="Metallo-B-lactamas"/>
</dbReference>
<evidence type="ECO:0000256" key="2">
    <source>
        <dbReference type="ARBA" id="ARBA00034301"/>
    </source>
</evidence>
<comment type="catalytic activity">
    <reaction evidence="3">
        <text>3',5'-cyclic UMP + H2O = UMP + H(+)</text>
        <dbReference type="Rhea" id="RHEA:70575"/>
        <dbReference type="ChEBI" id="CHEBI:15377"/>
        <dbReference type="ChEBI" id="CHEBI:15378"/>
        <dbReference type="ChEBI" id="CHEBI:57865"/>
        <dbReference type="ChEBI" id="CHEBI:184387"/>
    </reaction>
    <physiologicalReaction direction="left-to-right" evidence="3">
        <dbReference type="Rhea" id="RHEA:70576"/>
    </physiologicalReaction>
</comment>
<reference evidence="5 6" key="1">
    <citation type="submission" date="2021-07" db="EMBL/GenBank/DDBJ databases">
        <title>Paenibacillus radiodurans sp. nov., isolated from the southeastern edge of Tengger Desert.</title>
        <authorList>
            <person name="Zhang G."/>
        </authorList>
    </citation>
    <scope>NUCLEOTIDE SEQUENCE [LARGE SCALE GENOMIC DNA]</scope>
    <source>
        <strain evidence="5 6">CCM 7311</strain>
    </source>
</reference>
<dbReference type="InterPro" id="IPR036388">
    <property type="entry name" value="WH-like_DNA-bd_sf"/>
</dbReference>
<accession>A0ABS7C8U8</accession>
<dbReference type="PANTHER" id="PTHR23131">
    <property type="entry name" value="ENDORIBONUCLEASE LACTB2"/>
    <property type="match status" value="1"/>
</dbReference>
<dbReference type="InterPro" id="IPR050662">
    <property type="entry name" value="Sec-metab_biosynth-thioest"/>
</dbReference>